<dbReference type="AlphaFoldDB" id="A0A4Y1RRP7"/>
<dbReference type="InterPro" id="IPR036397">
    <property type="entry name" value="RNaseH_sf"/>
</dbReference>
<dbReference type="GO" id="GO:0003676">
    <property type="term" value="F:nucleic acid binding"/>
    <property type="evidence" value="ECO:0007669"/>
    <property type="project" value="InterPro"/>
</dbReference>
<name>A0A4Y1RRP7_PRUDU</name>
<dbReference type="Gene3D" id="3.30.420.10">
    <property type="entry name" value="Ribonuclease H-like superfamily/Ribonuclease H"/>
    <property type="match status" value="1"/>
</dbReference>
<reference evidence="2" key="1">
    <citation type="journal article" date="2019" name="Science">
        <title>Mutation of a bHLH transcription factor allowed almond domestication.</title>
        <authorList>
            <person name="Sanchez-Perez R."/>
            <person name="Pavan S."/>
            <person name="Mazzeo R."/>
            <person name="Moldovan C."/>
            <person name="Aiese Cigliano R."/>
            <person name="Del Cueto J."/>
            <person name="Ricciardi F."/>
            <person name="Lotti C."/>
            <person name="Ricciardi L."/>
            <person name="Dicenta F."/>
            <person name="Lopez-Marques R.L."/>
            <person name="Lindberg Moller B."/>
        </authorList>
    </citation>
    <scope>NUCLEOTIDE SEQUENCE</scope>
</reference>
<accession>A0A4Y1RRP7</accession>
<gene>
    <name evidence="2" type="ORF">Prudu_018782</name>
</gene>
<feature type="compositionally biased region" description="Basic and acidic residues" evidence="1">
    <location>
        <begin position="93"/>
        <end position="102"/>
    </location>
</feature>
<proteinExistence type="predicted"/>
<evidence type="ECO:0000256" key="1">
    <source>
        <dbReference type="SAM" id="MobiDB-lite"/>
    </source>
</evidence>
<feature type="region of interest" description="Disordered" evidence="1">
    <location>
        <begin position="71"/>
        <end position="120"/>
    </location>
</feature>
<dbReference type="InterPro" id="IPR012337">
    <property type="entry name" value="RNaseH-like_sf"/>
</dbReference>
<dbReference type="EMBL" id="AP019303">
    <property type="protein sequence ID" value="BBH06989.1"/>
    <property type="molecule type" value="Genomic_DNA"/>
</dbReference>
<evidence type="ECO:0008006" key="3">
    <source>
        <dbReference type="Google" id="ProtNLM"/>
    </source>
</evidence>
<protein>
    <recommendedName>
        <fullName evidence="3">Integrase catalytic domain-containing protein</fullName>
    </recommendedName>
</protein>
<evidence type="ECO:0000313" key="2">
    <source>
        <dbReference type="EMBL" id="BBH06989.1"/>
    </source>
</evidence>
<feature type="compositionally biased region" description="Polar residues" evidence="1">
    <location>
        <begin position="79"/>
        <end position="92"/>
    </location>
</feature>
<dbReference type="SUPFAM" id="SSF53098">
    <property type="entry name" value="Ribonuclease H-like"/>
    <property type="match status" value="1"/>
</dbReference>
<sequence length="226" mass="25605">MVTQFHAIIQVLRSDNGGEFLNHDLNQFLPDHGIIHQRPCLTLLKKMGGRKKEQTLIGSRRHSASKLLVASGKQPVAPFSSSTTENLLQNDRSLTDSDRSPTDSDWSPEENFQLSPRCQNQEEEIEPVYEILPASAPVRHQSPTEEVIQKAQSLHISLQKGRTVANLELSESRVHYVKQLADISVPNSVTKALEDPKWKEAMNEEMELSKRMSHGNSCPYLMERRQ</sequence>
<organism evidence="2">
    <name type="scientific">Prunus dulcis</name>
    <name type="common">Almond</name>
    <name type="synonym">Amygdalus dulcis</name>
    <dbReference type="NCBI Taxonomy" id="3755"/>
    <lineage>
        <taxon>Eukaryota</taxon>
        <taxon>Viridiplantae</taxon>
        <taxon>Streptophyta</taxon>
        <taxon>Embryophyta</taxon>
        <taxon>Tracheophyta</taxon>
        <taxon>Spermatophyta</taxon>
        <taxon>Magnoliopsida</taxon>
        <taxon>eudicotyledons</taxon>
        <taxon>Gunneridae</taxon>
        <taxon>Pentapetalae</taxon>
        <taxon>rosids</taxon>
        <taxon>fabids</taxon>
        <taxon>Rosales</taxon>
        <taxon>Rosaceae</taxon>
        <taxon>Amygdaloideae</taxon>
        <taxon>Amygdaleae</taxon>
        <taxon>Prunus</taxon>
    </lineage>
</organism>
<feature type="compositionally biased region" description="Polar residues" evidence="1">
    <location>
        <begin position="110"/>
        <end position="119"/>
    </location>
</feature>